<evidence type="ECO:0000313" key="3">
    <source>
        <dbReference type="Proteomes" id="UP001497516"/>
    </source>
</evidence>
<evidence type="ECO:0000313" key="2">
    <source>
        <dbReference type="EMBL" id="CAL1394581.1"/>
    </source>
</evidence>
<sequence>MEIFGRKFDEEQNASIGTFGSESIDTKGVDKFLVVRGRHQNAQFIVDMAGLKTPKLKLASPETGFLSPESGLGTPESGNSNGADGGKCVLCNWCRIERNRTLRTEVIDSWNPGDAKGGNEFEQDGAEQKRPNSPKSPATSTSPDSGYSSPDSGIFRISILDAIKHTDCVGKVHRSPTNLLKLKSWRTEAHFRAEEEFDVQIFFAAKCV</sequence>
<feature type="region of interest" description="Disordered" evidence="1">
    <location>
        <begin position="62"/>
        <end position="81"/>
    </location>
</feature>
<proteinExistence type="predicted"/>
<accession>A0AAV2F8K2</accession>
<dbReference type="Proteomes" id="UP001497516">
    <property type="component" value="Chromosome 6"/>
</dbReference>
<evidence type="ECO:0000256" key="1">
    <source>
        <dbReference type="SAM" id="MobiDB-lite"/>
    </source>
</evidence>
<organism evidence="2 3">
    <name type="scientific">Linum trigynum</name>
    <dbReference type="NCBI Taxonomy" id="586398"/>
    <lineage>
        <taxon>Eukaryota</taxon>
        <taxon>Viridiplantae</taxon>
        <taxon>Streptophyta</taxon>
        <taxon>Embryophyta</taxon>
        <taxon>Tracheophyta</taxon>
        <taxon>Spermatophyta</taxon>
        <taxon>Magnoliopsida</taxon>
        <taxon>eudicotyledons</taxon>
        <taxon>Gunneridae</taxon>
        <taxon>Pentapetalae</taxon>
        <taxon>rosids</taxon>
        <taxon>fabids</taxon>
        <taxon>Malpighiales</taxon>
        <taxon>Linaceae</taxon>
        <taxon>Linum</taxon>
    </lineage>
</organism>
<dbReference type="AlphaFoldDB" id="A0AAV2F8K2"/>
<protein>
    <submittedName>
        <fullName evidence="2">Uncharacterized protein</fullName>
    </submittedName>
</protein>
<reference evidence="2 3" key="1">
    <citation type="submission" date="2024-04" db="EMBL/GenBank/DDBJ databases">
        <authorList>
            <person name="Fracassetti M."/>
        </authorList>
    </citation>
    <scope>NUCLEOTIDE SEQUENCE [LARGE SCALE GENOMIC DNA]</scope>
</reference>
<keyword evidence="3" id="KW-1185">Reference proteome</keyword>
<dbReference type="EMBL" id="OZ034819">
    <property type="protein sequence ID" value="CAL1394581.1"/>
    <property type="molecule type" value="Genomic_DNA"/>
</dbReference>
<name>A0AAV2F8K2_9ROSI</name>
<feature type="compositionally biased region" description="Low complexity" evidence="1">
    <location>
        <begin position="139"/>
        <end position="150"/>
    </location>
</feature>
<gene>
    <name evidence="2" type="ORF">LTRI10_LOCUS35074</name>
</gene>
<feature type="region of interest" description="Disordered" evidence="1">
    <location>
        <begin position="108"/>
        <end position="150"/>
    </location>
</feature>